<evidence type="ECO:0000313" key="2">
    <source>
        <dbReference type="EMBL" id="ODM96693.1"/>
    </source>
</evidence>
<dbReference type="Proteomes" id="UP000094527">
    <property type="component" value="Unassembled WGS sequence"/>
</dbReference>
<evidence type="ECO:0000313" key="3">
    <source>
        <dbReference type="Proteomes" id="UP000094527"/>
    </source>
</evidence>
<gene>
    <name evidence="2" type="ORF">Ocin01_09994</name>
</gene>
<keyword evidence="3" id="KW-1185">Reference proteome</keyword>
<organism evidence="2 3">
    <name type="scientific">Orchesella cincta</name>
    <name type="common">Springtail</name>
    <name type="synonym">Podura cincta</name>
    <dbReference type="NCBI Taxonomy" id="48709"/>
    <lineage>
        <taxon>Eukaryota</taxon>
        <taxon>Metazoa</taxon>
        <taxon>Ecdysozoa</taxon>
        <taxon>Arthropoda</taxon>
        <taxon>Hexapoda</taxon>
        <taxon>Collembola</taxon>
        <taxon>Entomobryomorpha</taxon>
        <taxon>Entomobryoidea</taxon>
        <taxon>Orchesellidae</taxon>
        <taxon>Orchesellinae</taxon>
        <taxon>Orchesella</taxon>
    </lineage>
</organism>
<feature type="signal peptide" evidence="1">
    <location>
        <begin position="1"/>
        <end position="32"/>
    </location>
</feature>
<dbReference type="AlphaFoldDB" id="A0A1D2MUH1"/>
<comment type="caution">
    <text evidence="2">The sequence shown here is derived from an EMBL/GenBank/DDBJ whole genome shotgun (WGS) entry which is preliminary data.</text>
</comment>
<feature type="chain" id="PRO_5008904578" evidence="1">
    <location>
        <begin position="33"/>
        <end position="98"/>
    </location>
</feature>
<sequence>MTPRKENTKLWQFGLLVFLPILLTGLLKDCEGFSISVRNGQSTGSGSGVSIVDVDDMVRSIQCVTGPCGATQFRCPTESCSYHYTYCSKARRQTVCCC</sequence>
<proteinExistence type="predicted"/>
<dbReference type="EMBL" id="LJIJ01000511">
    <property type="protein sequence ID" value="ODM96693.1"/>
    <property type="molecule type" value="Genomic_DNA"/>
</dbReference>
<name>A0A1D2MUH1_ORCCI</name>
<keyword evidence="1" id="KW-0732">Signal</keyword>
<accession>A0A1D2MUH1</accession>
<reference evidence="2 3" key="1">
    <citation type="journal article" date="2016" name="Genome Biol. Evol.">
        <title>Gene Family Evolution Reflects Adaptation to Soil Environmental Stressors in the Genome of the Collembolan Orchesella cincta.</title>
        <authorList>
            <person name="Faddeeva-Vakhrusheva A."/>
            <person name="Derks M.F."/>
            <person name="Anvar S.Y."/>
            <person name="Agamennone V."/>
            <person name="Suring W."/>
            <person name="Smit S."/>
            <person name="van Straalen N.M."/>
            <person name="Roelofs D."/>
        </authorList>
    </citation>
    <scope>NUCLEOTIDE SEQUENCE [LARGE SCALE GENOMIC DNA]</scope>
    <source>
        <tissue evidence="2">Mixed pool</tissue>
    </source>
</reference>
<protein>
    <submittedName>
        <fullName evidence="2">Uncharacterized protein</fullName>
    </submittedName>
</protein>
<evidence type="ECO:0000256" key="1">
    <source>
        <dbReference type="SAM" id="SignalP"/>
    </source>
</evidence>